<dbReference type="GO" id="GO:0005576">
    <property type="term" value="C:extracellular region"/>
    <property type="evidence" value="ECO:0007669"/>
    <property type="project" value="UniProtKB-SubCell"/>
</dbReference>
<comment type="caution">
    <text evidence="19">The sequence shown here is derived from an EMBL/GenBank/DDBJ whole genome shotgun (WGS) entry which is preliminary data.</text>
</comment>
<keyword evidence="4" id="KW-1003">Cell membrane</keyword>
<dbReference type="GeneID" id="19159612"/>
<feature type="region of interest" description="Disordered" evidence="16">
    <location>
        <begin position="99"/>
        <end position="131"/>
    </location>
</feature>
<dbReference type="GO" id="GO:0005886">
    <property type="term" value="C:plasma membrane"/>
    <property type="evidence" value="ECO:0007669"/>
    <property type="project" value="UniProtKB-SubCell"/>
</dbReference>
<proteinExistence type="inferred from homology"/>
<evidence type="ECO:0000256" key="4">
    <source>
        <dbReference type="ARBA" id="ARBA00022475"/>
    </source>
</evidence>
<protein>
    <recommendedName>
        <fullName evidence="18">CFEM domain-containing protein</fullName>
    </recommendedName>
</protein>
<sequence length="228" mass="22076">MHRTGLLALPLLLSSLALASPQVNTGTLSGLPACAQDAASAALVSSGCPLTDTSCICSSTAFINAITNTVTQSCSPADVATAVEFGRTICGPALAAGAGSSPSSTQASSPSTEAAATAPPTSTDTDTDADSYGASTTAIPVTLTSVTSIPDASMTMSTTSWVSTSTMPANNATAMMTSLCSSPTLVAPSTGTNANPATYTGAAVTVTGTTGQGLLAVLIGLAGALALF</sequence>
<gene>
    <name evidence="19" type="ORF">A1O1_04734</name>
</gene>
<dbReference type="OrthoDB" id="3065412at2759"/>
<evidence type="ECO:0000256" key="1">
    <source>
        <dbReference type="ARBA" id="ARBA00004609"/>
    </source>
</evidence>
<dbReference type="HOGENOM" id="CLU_082461_0_0_1"/>
<evidence type="ECO:0000256" key="11">
    <source>
        <dbReference type="ARBA" id="ARBA00023136"/>
    </source>
</evidence>
<keyword evidence="14" id="KW-0449">Lipoprotein</keyword>
<dbReference type="GO" id="GO:0046872">
    <property type="term" value="F:metal ion binding"/>
    <property type="evidence" value="ECO:0007669"/>
    <property type="project" value="UniProtKB-UniRule"/>
</dbReference>
<dbReference type="RefSeq" id="XP_007723813.1">
    <property type="nucleotide sequence ID" value="XM_007725623.1"/>
</dbReference>
<evidence type="ECO:0000313" key="20">
    <source>
        <dbReference type="Proteomes" id="UP000019484"/>
    </source>
</evidence>
<evidence type="ECO:0000256" key="14">
    <source>
        <dbReference type="ARBA" id="ARBA00023288"/>
    </source>
</evidence>
<feature type="domain" description="CFEM" evidence="18">
    <location>
        <begin position="1"/>
        <end position="117"/>
    </location>
</feature>
<evidence type="ECO:0000256" key="10">
    <source>
        <dbReference type="ARBA" id="ARBA00023004"/>
    </source>
</evidence>
<dbReference type="PANTHER" id="PTHR37928">
    <property type="entry name" value="CFEM DOMAIN PROTEIN (AFU_ORTHOLOGUE AFUA_6G14090)"/>
    <property type="match status" value="1"/>
</dbReference>
<evidence type="ECO:0000256" key="17">
    <source>
        <dbReference type="SAM" id="SignalP"/>
    </source>
</evidence>
<evidence type="ECO:0000256" key="12">
    <source>
        <dbReference type="ARBA" id="ARBA00023157"/>
    </source>
</evidence>
<evidence type="ECO:0000313" key="19">
    <source>
        <dbReference type="EMBL" id="EXJ87807.1"/>
    </source>
</evidence>
<evidence type="ECO:0000256" key="5">
    <source>
        <dbReference type="ARBA" id="ARBA00022525"/>
    </source>
</evidence>
<dbReference type="STRING" id="1182541.W9Y4R0"/>
<dbReference type="Proteomes" id="UP000019484">
    <property type="component" value="Unassembled WGS sequence"/>
</dbReference>
<keyword evidence="11" id="KW-0472">Membrane</keyword>
<reference evidence="19 20" key="1">
    <citation type="submission" date="2013-03" db="EMBL/GenBank/DDBJ databases">
        <title>The Genome Sequence of Capronia coronata CBS 617.96.</title>
        <authorList>
            <consortium name="The Broad Institute Genomics Platform"/>
            <person name="Cuomo C."/>
            <person name="de Hoog S."/>
            <person name="Gorbushina A."/>
            <person name="Walker B."/>
            <person name="Young S.K."/>
            <person name="Zeng Q."/>
            <person name="Gargeya S."/>
            <person name="Fitzgerald M."/>
            <person name="Haas B."/>
            <person name="Abouelleil A."/>
            <person name="Allen A.W."/>
            <person name="Alvarado L."/>
            <person name="Arachchi H.M."/>
            <person name="Berlin A.M."/>
            <person name="Chapman S.B."/>
            <person name="Gainer-Dewar J."/>
            <person name="Goldberg J."/>
            <person name="Griggs A."/>
            <person name="Gujja S."/>
            <person name="Hansen M."/>
            <person name="Howarth C."/>
            <person name="Imamovic A."/>
            <person name="Ireland A."/>
            <person name="Larimer J."/>
            <person name="McCowan C."/>
            <person name="Murphy C."/>
            <person name="Pearson M."/>
            <person name="Poon T.W."/>
            <person name="Priest M."/>
            <person name="Roberts A."/>
            <person name="Saif S."/>
            <person name="Shea T."/>
            <person name="Sisk P."/>
            <person name="Sykes S."/>
            <person name="Wortman J."/>
            <person name="Nusbaum C."/>
            <person name="Birren B."/>
        </authorList>
    </citation>
    <scope>NUCLEOTIDE SEQUENCE [LARGE SCALE GENOMIC DNA]</scope>
    <source>
        <strain evidence="19 20">CBS 617.96</strain>
    </source>
</reference>
<feature type="disulfide bond" evidence="15">
    <location>
        <begin position="57"/>
        <end position="90"/>
    </location>
</feature>
<keyword evidence="20" id="KW-1185">Reference proteome</keyword>
<keyword evidence="10 15" id="KW-0408">Iron</keyword>
<evidence type="ECO:0000256" key="16">
    <source>
        <dbReference type="SAM" id="MobiDB-lite"/>
    </source>
</evidence>
<dbReference type="Pfam" id="PF05730">
    <property type="entry name" value="CFEM"/>
    <property type="match status" value="1"/>
</dbReference>
<dbReference type="InterPro" id="IPR008427">
    <property type="entry name" value="Extracellular_membr_CFEM_dom"/>
</dbReference>
<feature type="signal peptide" evidence="17">
    <location>
        <begin position="1"/>
        <end position="19"/>
    </location>
</feature>
<dbReference type="EMBL" id="AMWN01000004">
    <property type="protein sequence ID" value="EXJ87807.1"/>
    <property type="molecule type" value="Genomic_DNA"/>
</dbReference>
<dbReference type="GO" id="GO:0098552">
    <property type="term" value="C:side of membrane"/>
    <property type="evidence" value="ECO:0007669"/>
    <property type="project" value="UniProtKB-KW"/>
</dbReference>
<name>W9Y4R0_9EURO</name>
<organism evidence="19 20">
    <name type="scientific">Capronia coronata CBS 617.96</name>
    <dbReference type="NCBI Taxonomy" id="1182541"/>
    <lineage>
        <taxon>Eukaryota</taxon>
        <taxon>Fungi</taxon>
        <taxon>Dikarya</taxon>
        <taxon>Ascomycota</taxon>
        <taxon>Pezizomycotina</taxon>
        <taxon>Eurotiomycetes</taxon>
        <taxon>Chaetothyriomycetidae</taxon>
        <taxon>Chaetothyriales</taxon>
        <taxon>Herpotrichiellaceae</taxon>
        <taxon>Capronia</taxon>
    </lineage>
</organism>
<keyword evidence="12 15" id="KW-1015">Disulfide bond</keyword>
<accession>W9Y4R0</accession>
<keyword evidence="7" id="KW-0336">GPI-anchor</keyword>
<evidence type="ECO:0000256" key="6">
    <source>
        <dbReference type="ARBA" id="ARBA00022617"/>
    </source>
</evidence>
<evidence type="ECO:0000256" key="2">
    <source>
        <dbReference type="ARBA" id="ARBA00004613"/>
    </source>
</evidence>
<evidence type="ECO:0000256" key="13">
    <source>
        <dbReference type="ARBA" id="ARBA00023180"/>
    </source>
</evidence>
<evidence type="ECO:0000256" key="8">
    <source>
        <dbReference type="ARBA" id="ARBA00022723"/>
    </source>
</evidence>
<evidence type="ECO:0000256" key="7">
    <source>
        <dbReference type="ARBA" id="ARBA00022622"/>
    </source>
</evidence>
<feature type="binding site" description="axial binding residue" evidence="15">
    <location>
        <position position="52"/>
    </location>
    <ligand>
        <name>heme</name>
        <dbReference type="ChEBI" id="CHEBI:30413"/>
    </ligand>
    <ligandPart>
        <name>Fe</name>
        <dbReference type="ChEBI" id="CHEBI:18248"/>
    </ligandPart>
</feature>
<dbReference type="AlphaFoldDB" id="W9Y4R0"/>
<comment type="similarity">
    <text evidence="3">Belongs to the RBT5 family.</text>
</comment>
<keyword evidence="9 17" id="KW-0732">Signal</keyword>
<feature type="disulfide bond" evidence="15">
    <location>
        <begin position="34"/>
        <end position="74"/>
    </location>
</feature>
<evidence type="ECO:0000256" key="9">
    <source>
        <dbReference type="ARBA" id="ARBA00022729"/>
    </source>
</evidence>
<dbReference type="PROSITE" id="PS52012">
    <property type="entry name" value="CFEM"/>
    <property type="match status" value="1"/>
</dbReference>
<feature type="chain" id="PRO_5004933296" description="CFEM domain-containing protein" evidence="17">
    <location>
        <begin position="20"/>
        <end position="228"/>
    </location>
</feature>
<keyword evidence="5" id="KW-0964">Secreted</keyword>
<dbReference type="PANTHER" id="PTHR37928:SF2">
    <property type="entry name" value="GPI ANCHORED CFEM DOMAIN PROTEIN (AFU_ORTHOLOGUE AFUA_6G10580)"/>
    <property type="match status" value="1"/>
</dbReference>
<dbReference type="SMART" id="SM00747">
    <property type="entry name" value="CFEM"/>
    <property type="match status" value="1"/>
</dbReference>
<comment type="subcellular location">
    <subcellularLocation>
        <location evidence="1">Cell membrane</location>
        <topology evidence="1">Lipid-anchor</topology>
        <topology evidence="1">GPI-anchor</topology>
    </subcellularLocation>
    <subcellularLocation>
        <location evidence="2">Secreted</location>
    </subcellularLocation>
</comment>
<dbReference type="eggNOG" id="ENOG502RPVX">
    <property type="taxonomic scope" value="Eukaryota"/>
</dbReference>
<dbReference type="InterPro" id="IPR051735">
    <property type="entry name" value="CFEM_domain"/>
</dbReference>
<keyword evidence="8 15" id="KW-0479">Metal-binding</keyword>
<keyword evidence="6 15" id="KW-0349">Heme</keyword>
<keyword evidence="13" id="KW-0325">Glycoprotein</keyword>
<comment type="caution">
    <text evidence="15">Lacks conserved residue(s) required for the propagation of feature annotation.</text>
</comment>
<evidence type="ECO:0000256" key="15">
    <source>
        <dbReference type="PROSITE-ProRule" id="PRU01356"/>
    </source>
</evidence>
<feature type="disulfide bond" evidence="15">
    <location>
        <begin position="48"/>
        <end position="55"/>
    </location>
</feature>
<evidence type="ECO:0000259" key="18">
    <source>
        <dbReference type="PROSITE" id="PS52012"/>
    </source>
</evidence>
<evidence type="ECO:0000256" key="3">
    <source>
        <dbReference type="ARBA" id="ARBA00010031"/>
    </source>
</evidence>